<comment type="caution">
    <text evidence="1">The sequence shown here is derived from an EMBL/GenBank/DDBJ whole genome shotgun (WGS) entry which is preliminary data.</text>
</comment>
<reference evidence="1 2" key="1">
    <citation type="submission" date="2024-06" db="EMBL/GenBank/DDBJ databases">
        <title>Genomic Encyclopedia of Type Strains, Phase IV (KMG-IV): sequencing the most valuable type-strain genomes for metagenomic binning, comparative biology and taxonomic classification.</title>
        <authorList>
            <person name="Goeker M."/>
        </authorList>
    </citation>
    <scope>NUCLEOTIDE SEQUENCE [LARGE SCALE GENOMIC DNA]</scope>
    <source>
        <strain evidence="1 2">DSM 21460</strain>
    </source>
</reference>
<evidence type="ECO:0000313" key="1">
    <source>
        <dbReference type="EMBL" id="MET3618065.1"/>
    </source>
</evidence>
<organism evidence="1 2">
    <name type="scientific">Peptoniphilus olsenii</name>
    <dbReference type="NCBI Taxonomy" id="411570"/>
    <lineage>
        <taxon>Bacteria</taxon>
        <taxon>Bacillati</taxon>
        <taxon>Bacillota</taxon>
        <taxon>Tissierellia</taxon>
        <taxon>Tissierellales</taxon>
        <taxon>Peptoniphilaceae</taxon>
        <taxon>Peptoniphilus</taxon>
    </lineage>
</organism>
<dbReference type="EMBL" id="JBEPMA010000014">
    <property type="protein sequence ID" value="MET3618065.1"/>
    <property type="molecule type" value="Genomic_DNA"/>
</dbReference>
<keyword evidence="2" id="KW-1185">Reference proteome</keyword>
<evidence type="ECO:0000313" key="2">
    <source>
        <dbReference type="Proteomes" id="UP001549162"/>
    </source>
</evidence>
<dbReference type="RefSeq" id="WP_354369064.1">
    <property type="nucleotide sequence ID" value="NZ_JBEPMA010000014.1"/>
</dbReference>
<dbReference type="Proteomes" id="UP001549162">
    <property type="component" value="Unassembled WGS sequence"/>
</dbReference>
<proteinExistence type="predicted"/>
<accession>A0ABV2JDS2</accession>
<sequence>MQITTSKYGYLSNNESKYIIYYNPNKFKDVKDVLEKLNVAHPIYGYDFHKQIPWYIDEKFDRSKKEWQYYAKAIFVPIKDIFIGGERIKNFYEIYFVSPDNYIMHFEKYAIGIESINGDLLFHLNKERRPHFKYRDIEFPEIKVKPGYKFISWIDIREKEINLDDDIKSTSIYAKVEKLDDVIIDDGKTTKPEGYVEVFFNLGHAAEHKENISLKYFVKKNTDISDKLPITKEQDILLKKGYSLGKEIWTESIKHIYDEDTKYNLNYNYAGDIIDRYLPGYLKIKYKARE</sequence>
<name>A0ABV2JDS2_9FIRM</name>
<protein>
    <submittedName>
        <fullName evidence="1">Uncharacterized protein</fullName>
    </submittedName>
</protein>
<gene>
    <name evidence="1" type="ORF">ABID14_001700</name>
</gene>